<feature type="transmembrane region" description="Helical" evidence="6">
    <location>
        <begin position="84"/>
        <end position="105"/>
    </location>
</feature>
<accession>A0A2P5GQB7</accession>
<sequence length="472" mass="50859">MRILKIKWAVPHCYALIFFIIIIVAILTWCIPSGSFDYHSVTLPGGETKTLVVPGSYHLLDKVTVEGDLRQGVSAILAAPLEGIIKAADVIAFVLIVGGAFGIIMRTGAIERGLHVLAERLAGKGILVIPLSMTLFSLGGATFGMSEEVIPLYAVFISLMFALGYDSLTAILILFLGTQIGYVGAMTNPFSVLIAQGVAGIQGNPQLWLRAIAWVVFTGMAIIFTMWYAHRVKRSPTISPVYESDLQIRSQFMTTQSGTVTFSWSDRLIIAAFVLALAIISWGLITRGWYMIEIGTVFLALGLFSGLIHKMNATTMAENFVEGCKEFVYAAVVIGLARGILVVADNGKIIDTLLFGLSEILDGLPHYAFTTLMLLGHNVITFFVPSSSGEAALTMPVLAPLGDLVGVNKEAMVMAYQFGNGLTNLISPTGGVLLAGLSIARVGFGQWLRVIMRLFPLLWITSAIFAAVSAWV</sequence>
<evidence type="ECO:0000313" key="10">
    <source>
        <dbReference type="Proteomes" id="UP000247005"/>
    </source>
</evidence>
<comment type="subcellular location">
    <subcellularLocation>
        <location evidence="1">Cell membrane</location>
        <topology evidence="1">Multi-pass membrane protein</topology>
    </subcellularLocation>
</comment>
<dbReference type="RefSeq" id="WP_103675691.1">
    <property type="nucleotide sequence ID" value="NZ_PQGD01000008.1"/>
</dbReference>
<comment type="caution">
    <text evidence="8">The sequence shown here is derived from an EMBL/GenBank/DDBJ whole genome shotgun (WGS) entry which is preliminary data.</text>
</comment>
<feature type="transmembrane region" description="Helical" evidence="6">
    <location>
        <begin position="152"/>
        <end position="175"/>
    </location>
</feature>
<feature type="transmembrane region" description="Helical" evidence="6">
    <location>
        <begin position="451"/>
        <end position="471"/>
    </location>
</feature>
<feature type="transmembrane region" description="Helical" evidence="6">
    <location>
        <begin position="12"/>
        <end position="34"/>
    </location>
</feature>
<evidence type="ECO:0000256" key="3">
    <source>
        <dbReference type="ARBA" id="ARBA00022692"/>
    </source>
</evidence>
<name>A0A2P5GQB7_9ENTR</name>
<dbReference type="Pfam" id="PF03606">
    <property type="entry name" value="DcuC"/>
    <property type="match status" value="1"/>
</dbReference>
<reference evidence="9 10" key="1">
    <citation type="submission" date="2018-01" db="EMBL/GenBank/DDBJ databases">
        <title>Superficieibacter electus gen. nov., sp. nov., an extended-spectrum beta-lactamase possessing member of the Enterobacteriaceae family, isolated from intensive care unit surfaces.</title>
        <authorList>
            <person name="Potter R.F."/>
            <person name="D'Souza A.W."/>
        </authorList>
    </citation>
    <scope>NUCLEOTIDE SEQUENCE [LARGE SCALE GENOMIC DNA]</scope>
    <source>
        <strain evidence="8 10">BP-1</strain>
        <strain evidence="7 9">BP-2</strain>
    </source>
</reference>
<evidence type="ECO:0000313" key="8">
    <source>
        <dbReference type="EMBL" id="POP48763.1"/>
    </source>
</evidence>
<protein>
    <submittedName>
        <fullName evidence="8">YfcC family protein</fullName>
    </submittedName>
</protein>
<dbReference type="InterPro" id="IPR051679">
    <property type="entry name" value="DASS-Related_Transporters"/>
</dbReference>
<keyword evidence="3 6" id="KW-0812">Transmembrane</keyword>
<keyword evidence="4 6" id="KW-1133">Transmembrane helix</keyword>
<dbReference type="GO" id="GO:0005886">
    <property type="term" value="C:plasma membrane"/>
    <property type="evidence" value="ECO:0007669"/>
    <property type="project" value="UniProtKB-SubCell"/>
</dbReference>
<dbReference type="OrthoDB" id="255482at2"/>
<keyword evidence="5 6" id="KW-0472">Membrane</keyword>
<feature type="transmembrane region" description="Helical" evidence="6">
    <location>
        <begin position="268"/>
        <end position="284"/>
    </location>
</feature>
<dbReference type="InterPro" id="IPR018385">
    <property type="entry name" value="C4_dicarb_anaerob_car-like"/>
</dbReference>
<dbReference type="PANTHER" id="PTHR43652:SF2">
    <property type="entry name" value="BASIC AMINO ACID ANTIPORTER YFCC-RELATED"/>
    <property type="match status" value="1"/>
</dbReference>
<dbReference type="Proteomes" id="UP000247005">
    <property type="component" value="Unassembled WGS sequence"/>
</dbReference>
<proteinExistence type="predicted"/>
<evidence type="ECO:0000256" key="5">
    <source>
        <dbReference type="ARBA" id="ARBA00023136"/>
    </source>
</evidence>
<dbReference type="EMBL" id="PQGD01000008">
    <property type="protein sequence ID" value="POP48763.1"/>
    <property type="molecule type" value="Genomic_DNA"/>
</dbReference>
<keyword evidence="2" id="KW-1003">Cell membrane</keyword>
<keyword evidence="9" id="KW-1185">Reference proteome</keyword>
<feature type="transmembrane region" description="Helical" evidence="6">
    <location>
        <begin position="290"/>
        <end position="307"/>
    </location>
</feature>
<feature type="transmembrane region" description="Helical" evidence="6">
    <location>
        <begin position="126"/>
        <end position="146"/>
    </location>
</feature>
<feature type="transmembrane region" description="Helical" evidence="6">
    <location>
        <begin position="364"/>
        <end position="385"/>
    </location>
</feature>
<feature type="transmembrane region" description="Helical" evidence="6">
    <location>
        <begin position="182"/>
        <end position="201"/>
    </location>
</feature>
<dbReference type="PANTHER" id="PTHR43652">
    <property type="entry name" value="BASIC AMINO ACID ANTIPORTER YFCC-RELATED"/>
    <property type="match status" value="1"/>
</dbReference>
<dbReference type="EMBL" id="PQGE01000006">
    <property type="protein sequence ID" value="POP45602.1"/>
    <property type="molecule type" value="Genomic_DNA"/>
</dbReference>
<evidence type="ECO:0000256" key="1">
    <source>
        <dbReference type="ARBA" id="ARBA00004651"/>
    </source>
</evidence>
<feature type="transmembrane region" description="Helical" evidence="6">
    <location>
        <begin position="327"/>
        <end position="344"/>
    </location>
</feature>
<dbReference type="AlphaFoldDB" id="A0A2P5GQB7"/>
<evidence type="ECO:0000313" key="9">
    <source>
        <dbReference type="Proteomes" id="UP000237073"/>
    </source>
</evidence>
<organism evidence="8 10">
    <name type="scientific">Superficieibacter electus</name>
    <dbReference type="NCBI Taxonomy" id="2022662"/>
    <lineage>
        <taxon>Bacteria</taxon>
        <taxon>Pseudomonadati</taxon>
        <taxon>Pseudomonadota</taxon>
        <taxon>Gammaproteobacteria</taxon>
        <taxon>Enterobacterales</taxon>
        <taxon>Enterobacteriaceae</taxon>
        <taxon>Superficieibacter</taxon>
    </lineage>
</organism>
<evidence type="ECO:0000313" key="7">
    <source>
        <dbReference type="EMBL" id="POP45602.1"/>
    </source>
</evidence>
<feature type="transmembrane region" description="Helical" evidence="6">
    <location>
        <begin position="425"/>
        <end position="444"/>
    </location>
</feature>
<feature type="transmembrane region" description="Helical" evidence="6">
    <location>
        <begin position="207"/>
        <end position="229"/>
    </location>
</feature>
<gene>
    <name evidence="8" type="ORF">CHU32_11635</name>
    <name evidence="7" type="ORF">CHU33_08705</name>
</gene>
<evidence type="ECO:0000256" key="2">
    <source>
        <dbReference type="ARBA" id="ARBA00022475"/>
    </source>
</evidence>
<dbReference type="Proteomes" id="UP000237073">
    <property type="component" value="Unassembled WGS sequence"/>
</dbReference>
<evidence type="ECO:0000256" key="6">
    <source>
        <dbReference type="SAM" id="Phobius"/>
    </source>
</evidence>
<evidence type="ECO:0000256" key="4">
    <source>
        <dbReference type="ARBA" id="ARBA00022989"/>
    </source>
</evidence>